<dbReference type="InterPro" id="IPR034154">
    <property type="entry name" value="TOPRIM_DnaG/twinkle"/>
</dbReference>
<dbReference type="GO" id="GO:0003677">
    <property type="term" value="F:DNA binding"/>
    <property type="evidence" value="ECO:0007669"/>
    <property type="project" value="InterPro"/>
</dbReference>
<dbReference type="AlphaFoldDB" id="A0A926JRQ1"/>
<evidence type="ECO:0000313" key="2">
    <source>
        <dbReference type="Proteomes" id="UP000653730"/>
    </source>
</evidence>
<keyword evidence="2" id="KW-1185">Reference proteome</keyword>
<dbReference type="CDD" id="cd01029">
    <property type="entry name" value="TOPRIM_primases"/>
    <property type="match status" value="1"/>
</dbReference>
<gene>
    <name evidence="1" type="ORF">IBL28_09880</name>
</gene>
<dbReference type="Proteomes" id="UP000653730">
    <property type="component" value="Unassembled WGS sequence"/>
</dbReference>
<protein>
    <submittedName>
        <fullName evidence="1">Toprim domain-containing protein</fullName>
    </submittedName>
</protein>
<dbReference type="Gene3D" id="3.90.580.10">
    <property type="entry name" value="Zinc finger, CHC2-type domain"/>
    <property type="match status" value="1"/>
</dbReference>
<dbReference type="Pfam" id="PF13155">
    <property type="entry name" value="Toprim_2"/>
    <property type="match status" value="1"/>
</dbReference>
<name>A0A926JRQ1_9FLAO</name>
<dbReference type="SUPFAM" id="SSF57783">
    <property type="entry name" value="Zinc beta-ribbon"/>
    <property type="match status" value="1"/>
</dbReference>
<dbReference type="Gene3D" id="3.40.1360.10">
    <property type="match status" value="1"/>
</dbReference>
<proteinExistence type="predicted"/>
<sequence>MKKQQITCESARNFSCLEALRNLGHFPVRKTEKEAWFLSPLRSETQASFKVSLTLNRWYDHGAGIGGNVIDLVCLINQCSVKEALAILDRENISFSFRQPAFPGKDHGIAIIQTKRIDHPALHQYLRSRGITYQTAHHYCDEVHYTLNGKRYFAIGLKNISGGYELRNKFYKNSSSPKDITLIKHDQTNLIICEGLFDMLSLLSYNPSLREKADVLVLNSISFARKIEKHLQSYTCIELYLDRDATGIKTTEFLLKQNPKCIDMSLLYKGFTDVNEWWVTQQQLSG</sequence>
<dbReference type="InterPro" id="IPR036977">
    <property type="entry name" value="DNA_primase_Znf_CHC2"/>
</dbReference>
<accession>A0A926JRQ1</accession>
<comment type="caution">
    <text evidence="1">The sequence shown here is derived from an EMBL/GenBank/DDBJ whole genome shotgun (WGS) entry which is preliminary data.</text>
</comment>
<reference evidence="1 2" key="1">
    <citation type="submission" date="2020-09" db="EMBL/GenBank/DDBJ databases">
        <title>Sinomicrobium weinanense sp. nov., a halophilic bacteria isolated from saline-alkali soil.</title>
        <authorList>
            <person name="Wu P."/>
            <person name="Ren H."/>
            <person name="Mei Y."/>
            <person name="Liang Y."/>
            <person name="Chen Z."/>
        </authorList>
    </citation>
    <scope>NUCLEOTIDE SEQUENCE [LARGE SCALE GENOMIC DNA]</scope>
    <source>
        <strain evidence="1 2">FJxs</strain>
    </source>
</reference>
<dbReference type="EMBL" id="JACVDC010000024">
    <property type="protein sequence ID" value="MBC9796277.1"/>
    <property type="molecule type" value="Genomic_DNA"/>
</dbReference>
<dbReference type="GO" id="GO:0008270">
    <property type="term" value="F:zinc ion binding"/>
    <property type="evidence" value="ECO:0007669"/>
    <property type="project" value="InterPro"/>
</dbReference>
<organism evidence="1 2">
    <name type="scientific">Sinomicrobium weinanense</name>
    <dbReference type="NCBI Taxonomy" id="2842200"/>
    <lineage>
        <taxon>Bacteria</taxon>
        <taxon>Pseudomonadati</taxon>
        <taxon>Bacteroidota</taxon>
        <taxon>Flavobacteriia</taxon>
        <taxon>Flavobacteriales</taxon>
        <taxon>Flavobacteriaceae</taxon>
        <taxon>Sinomicrobium</taxon>
    </lineage>
</organism>
<dbReference type="GO" id="GO:0006260">
    <property type="term" value="P:DNA replication"/>
    <property type="evidence" value="ECO:0007669"/>
    <property type="project" value="InterPro"/>
</dbReference>
<evidence type="ECO:0000313" key="1">
    <source>
        <dbReference type="EMBL" id="MBC9796277.1"/>
    </source>
</evidence>
<dbReference type="RefSeq" id="WP_187965425.1">
    <property type="nucleotide sequence ID" value="NZ_JACVDC010000024.1"/>
</dbReference>